<evidence type="ECO:0000256" key="5">
    <source>
        <dbReference type="PROSITE-ProRule" id="PRU01248"/>
    </source>
</evidence>
<feature type="domain" description="Core-binding (CB)" evidence="7">
    <location>
        <begin position="61"/>
        <end position="144"/>
    </location>
</feature>
<organism evidence="8 9">
    <name type="scientific">Bacillus manliponensis</name>
    <dbReference type="NCBI Taxonomy" id="574376"/>
    <lineage>
        <taxon>Bacteria</taxon>
        <taxon>Bacillati</taxon>
        <taxon>Bacillota</taxon>
        <taxon>Bacilli</taxon>
        <taxon>Bacillales</taxon>
        <taxon>Bacillaceae</taxon>
        <taxon>Bacillus</taxon>
        <taxon>Bacillus cereus group</taxon>
    </lineage>
</organism>
<dbReference type="PROSITE" id="PS51900">
    <property type="entry name" value="CB"/>
    <property type="match status" value="1"/>
</dbReference>
<dbReference type="Gene3D" id="1.10.150.130">
    <property type="match status" value="1"/>
</dbReference>
<keyword evidence="9" id="KW-1185">Reference proteome</keyword>
<feature type="domain" description="Tyr recombinase" evidence="6">
    <location>
        <begin position="168"/>
        <end position="371"/>
    </location>
</feature>
<dbReference type="PANTHER" id="PTHR30349:SF64">
    <property type="entry name" value="PROPHAGE INTEGRASE INTD-RELATED"/>
    <property type="match status" value="1"/>
</dbReference>
<dbReference type="Pfam" id="PF14657">
    <property type="entry name" value="Arm-DNA-bind_4"/>
    <property type="match status" value="1"/>
</dbReference>
<evidence type="ECO:0000313" key="8">
    <source>
        <dbReference type="EMBL" id="KEK17535.1"/>
    </source>
</evidence>
<dbReference type="Gene3D" id="1.10.443.10">
    <property type="entry name" value="Intergrase catalytic core"/>
    <property type="match status" value="1"/>
</dbReference>
<dbReference type="GO" id="GO:0003677">
    <property type="term" value="F:DNA binding"/>
    <property type="evidence" value="ECO:0007669"/>
    <property type="project" value="UniProtKB-UniRule"/>
</dbReference>
<evidence type="ECO:0000256" key="1">
    <source>
        <dbReference type="ARBA" id="ARBA00008857"/>
    </source>
</evidence>
<dbReference type="InterPro" id="IPR044068">
    <property type="entry name" value="CB"/>
</dbReference>
<dbReference type="PROSITE" id="PS51898">
    <property type="entry name" value="TYR_RECOMBINASE"/>
    <property type="match status" value="1"/>
</dbReference>
<dbReference type="GO" id="GO:0015074">
    <property type="term" value="P:DNA integration"/>
    <property type="evidence" value="ECO:0007669"/>
    <property type="project" value="UniProtKB-KW"/>
</dbReference>
<proteinExistence type="inferred from homology"/>
<dbReference type="CDD" id="cd01189">
    <property type="entry name" value="INT_ICEBs1_C_like"/>
    <property type="match status" value="1"/>
</dbReference>
<dbReference type="InterPro" id="IPR011010">
    <property type="entry name" value="DNA_brk_join_enz"/>
</dbReference>
<evidence type="ECO:0000259" key="6">
    <source>
        <dbReference type="PROSITE" id="PS51898"/>
    </source>
</evidence>
<dbReference type="InterPro" id="IPR002104">
    <property type="entry name" value="Integrase_catalytic"/>
</dbReference>
<name>A0A073JT99_9BACI</name>
<dbReference type="STRING" id="574376.BAMA_12370"/>
<dbReference type="RefSeq" id="WP_034643040.1">
    <property type="nucleotide sequence ID" value="NZ_CBCSJC010000001.1"/>
</dbReference>
<dbReference type="AlphaFoldDB" id="A0A073JT99"/>
<keyword evidence="2" id="KW-0229">DNA integration</keyword>
<dbReference type="InterPro" id="IPR028259">
    <property type="entry name" value="AP2-like_int_N"/>
</dbReference>
<sequence length="381" mass="44820">MASFREHKNGWEYRIKYRDPFTGKFKEKSKRGFKKKKEAQLAAAEEEKKILNGLEIDDVPVSLKYFLQDWLKLFKENNVRKNTLVLHQRNIEKHIIPYFKNISLDEVKPMMYQNFLNYLTDKGYSKRTVQIVHTTMYNAMKKAVSLKKITDNPCEDVIISNKNKKEEEGLKYMRTEDIPLFLKTAYQYNYIYYIFFKALINTGMRKGEAAAIQWSDIDFKEQTIKITKTLDFQAKPGEDLFGDTKTFTSRRTISVPQPFMDDLKAHKKWQNENKLVLQESYKHDLDLVFTKTDGSFLPKSTLFNAFSRILNKVNLPKLEIHSLRHTHAVLLLESGASMKYIQERLGHKRIEITSNVYSHISDKIDKDSISEFETYMNNILG</sequence>
<evidence type="ECO:0000313" key="9">
    <source>
        <dbReference type="Proteomes" id="UP000027822"/>
    </source>
</evidence>
<accession>A0A073JT99</accession>
<keyword evidence="4" id="KW-0233">DNA recombination</keyword>
<dbReference type="InterPro" id="IPR010998">
    <property type="entry name" value="Integrase_recombinase_N"/>
</dbReference>
<dbReference type="InterPro" id="IPR004107">
    <property type="entry name" value="Integrase_SAM-like_N"/>
</dbReference>
<dbReference type="EMBL" id="JOTN01000026">
    <property type="protein sequence ID" value="KEK17535.1"/>
    <property type="molecule type" value="Genomic_DNA"/>
</dbReference>
<keyword evidence="3 5" id="KW-0238">DNA-binding</keyword>
<dbReference type="Proteomes" id="UP000027822">
    <property type="component" value="Unassembled WGS sequence"/>
</dbReference>
<comment type="similarity">
    <text evidence="1">Belongs to the 'phage' integrase family.</text>
</comment>
<dbReference type="GO" id="GO:0006310">
    <property type="term" value="P:DNA recombination"/>
    <property type="evidence" value="ECO:0007669"/>
    <property type="project" value="UniProtKB-KW"/>
</dbReference>
<dbReference type="Pfam" id="PF14659">
    <property type="entry name" value="Phage_int_SAM_3"/>
    <property type="match status" value="1"/>
</dbReference>
<comment type="caution">
    <text evidence="8">The sequence shown here is derived from an EMBL/GenBank/DDBJ whole genome shotgun (WGS) entry which is preliminary data.</text>
</comment>
<gene>
    <name evidence="8" type="ORF">BAMA_12370</name>
</gene>
<dbReference type="Pfam" id="PF00589">
    <property type="entry name" value="Phage_integrase"/>
    <property type="match status" value="1"/>
</dbReference>
<evidence type="ECO:0000256" key="2">
    <source>
        <dbReference type="ARBA" id="ARBA00022908"/>
    </source>
</evidence>
<dbReference type="eggNOG" id="COG0582">
    <property type="taxonomic scope" value="Bacteria"/>
</dbReference>
<dbReference type="PANTHER" id="PTHR30349">
    <property type="entry name" value="PHAGE INTEGRASE-RELATED"/>
    <property type="match status" value="1"/>
</dbReference>
<protein>
    <submittedName>
        <fullName evidence="8">Integrase</fullName>
    </submittedName>
</protein>
<evidence type="ECO:0000259" key="7">
    <source>
        <dbReference type="PROSITE" id="PS51900"/>
    </source>
</evidence>
<dbReference type="InterPro" id="IPR013762">
    <property type="entry name" value="Integrase-like_cat_sf"/>
</dbReference>
<reference evidence="8 9" key="1">
    <citation type="submission" date="2014-06" db="EMBL/GenBank/DDBJ databases">
        <title>Draft genome sequence of Bacillus manliponensis JCM 15802 (MCCC 1A00708).</title>
        <authorList>
            <person name="Lai Q."/>
            <person name="Liu Y."/>
            <person name="Shao Z."/>
        </authorList>
    </citation>
    <scope>NUCLEOTIDE SEQUENCE [LARGE SCALE GENOMIC DNA]</scope>
    <source>
        <strain evidence="8 9">JCM 15802</strain>
    </source>
</reference>
<dbReference type="OrthoDB" id="9803188at2"/>
<dbReference type="SUPFAM" id="SSF56349">
    <property type="entry name" value="DNA breaking-rejoining enzymes"/>
    <property type="match status" value="1"/>
</dbReference>
<dbReference type="InterPro" id="IPR050090">
    <property type="entry name" value="Tyrosine_recombinase_XerCD"/>
</dbReference>
<evidence type="ECO:0000256" key="3">
    <source>
        <dbReference type="ARBA" id="ARBA00023125"/>
    </source>
</evidence>
<evidence type="ECO:0000256" key="4">
    <source>
        <dbReference type="ARBA" id="ARBA00023172"/>
    </source>
</evidence>